<keyword evidence="3" id="KW-1185">Reference proteome</keyword>
<reference evidence="2 3" key="2">
    <citation type="journal article" date="2014" name="Genome Announc.">
        <title>Complete Genome Sequence of Methanoregula formicica SMSPT, a Mesophilic Hydrogenotrophic Methanogen Isolated from a Methanogenic Upflow Anaerobic Sludge Blanket Reactor.</title>
        <authorList>
            <person name="Yamamoto K."/>
            <person name="Tamaki H."/>
            <person name="Cadillo-Quiroz H."/>
            <person name="Imachi H."/>
            <person name="Kyrpides N."/>
            <person name="Woyke T."/>
            <person name="Goodwin L."/>
            <person name="Zinder S.H."/>
            <person name="Kamagata Y."/>
            <person name="Liu W.T."/>
        </authorList>
    </citation>
    <scope>NUCLEOTIDE SEQUENCE [LARGE SCALE GENOMIC DNA]</scope>
    <source>
        <strain evidence="3">DSM 22288 / NBRC 105244 / SMSP</strain>
    </source>
</reference>
<feature type="transmembrane region" description="Helical" evidence="1">
    <location>
        <begin position="35"/>
        <end position="55"/>
    </location>
</feature>
<keyword evidence="1" id="KW-0472">Membrane</keyword>
<dbReference type="STRING" id="593750.Metfor_2815"/>
<evidence type="ECO:0000256" key="1">
    <source>
        <dbReference type="SAM" id="Phobius"/>
    </source>
</evidence>
<proteinExistence type="predicted"/>
<evidence type="ECO:0000313" key="2">
    <source>
        <dbReference type="EMBL" id="AGB03798.1"/>
    </source>
</evidence>
<dbReference type="EMBL" id="CP003167">
    <property type="protein sequence ID" value="AGB03798.1"/>
    <property type="molecule type" value="Genomic_DNA"/>
</dbReference>
<sequence precursor="true">MHWYPLSGKDAVLLLLVFVMSGIFSRVQPYFVAPSLIPFTYAFFLFLLMLAYFPLARPKDPLALGKFLALLLGAIYAVMIVLVEIIGRHNYSWGSVVVLAGAVLSPLVAAGIYHLFFGRRPPR</sequence>
<accession>L0HKE8</accession>
<dbReference type="GeneID" id="14308598"/>
<dbReference type="KEGG" id="mfo:Metfor_2815"/>
<feature type="transmembrane region" description="Helical" evidence="1">
    <location>
        <begin position="67"/>
        <end position="87"/>
    </location>
</feature>
<keyword evidence="1" id="KW-0812">Transmembrane</keyword>
<dbReference type="InParanoid" id="L0HKE8"/>
<dbReference type="AlphaFoldDB" id="L0HKE8"/>
<feature type="transmembrane region" description="Helical" evidence="1">
    <location>
        <begin position="93"/>
        <end position="117"/>
    </location>
</feature>
<keyword evidence="1" id="KW-1133">Transmembrane helix</keyword>
<protein>
    <submittedName>
        <fullName evidence="2">Uncharacterized protein</fullName>
    </submittedName>
</protein>
<reference evidence="3" key="1">
    <citation type="submission" date="2011-12" db="EMBL/GenBank/DDBJ databases">
        <title>Complete sequence of Methanoregula formicicum SMSP.</title>
        <authorList>
            <person name="Lucas S."/>
            <person name="Han J."/>
            <person name="Lapidus A."/>
            <person name="Cheng J.-F."/>
            <person name="Goodwin L."/>
            <person name="Pitluck S."/>
            <person name="Peters L."/>
            <person name="Ovchinnikova G."/>
            <person name="Teshima H."/>
            <person name="Detter J.C."/>
            <person name="Han C."/>
            <person name="Tapia R."/>
            <person name="Land M."/>
            <person name="Hauser L."/>
            <person name="Kyrpides N."/>
            <person name="Ivanova N."/>
            <person name="Pagani I."/>
            <person name="Imachi H."/>
            <person name="Tamaki H."/>
            <person name="Sekiguchi Y."/>
            <person name="Kamagata Y."/>
            <person name="Cadillo-Quiroz H."/>
            <person name="Zinder S."/>
            <person name="Liu W.-T."/>
            <person name="Woyke T."/>
        </authorList>
    </citation>
    <scope>NUCLEOTIDE SEQUENCE [LARGE SCALE GENOMIC DNA]</scope>
    <source>
        <strain evidence="3">DSM 22288 / NBRC 105244 / SMSP</strain>
    </source>
</reference>
<dbReference type="Proteomes" id="UP000010824">
    <property type="component" value="Chromosome"/>
</dbReference>
<name>L0HKE8_METFS</name>
<dbReference type="HOGENOM" id="CLU_2010100_0_0_2"/>
<gene>
    <name evidence="2" type="ordered locus">Metfor_2815</name>
</gene>
<organism evidence="2 3">
    <name type="scientific">Methanoregula formicica (strain DSM 22288 / NBRC 105244 / SMSP)</name>
    <dbReference type="NCBI Taxonomy" id="593750"/>
    <lineage>
        <taxon>Archaea</taxon>
        <taxon>Methanobacteriati</taxon>
        <taxon>Methanobacteriota</taxon>
        <taxon>Stenosarchaea group</taxon>
        <taxon>Methanomicrobia</taxon>
        <taxon>Methanomicrobiales</taxon>
        <taxon>Methanoregulaceae</taxon>
        <taxon>Methanoregula</taxon>
    </lineage>
</organism>
<dbReference type="RefSeq" id="WP_015286760.1">
    <property type="nucleotide sequence ID" value="NC_019943.1"/>
</dbReference>
<evidence type="ECO:0000313" key="3">
    <source>
        <dbReference type="Proteomes" id="UP000010824"/>
    </source>
</evidence>